<sequence>MLRGPTSSKDCSSAATAEPYVSILRSFTGVDVQPIWDTYALTLLCTPASNESVYVEAVYDATVIPKMQLRRVMTPFLHTLTQTTQSSNQLVGDVDSMSPEDIQQHQAWNGQVPSTSSLCIHDLIQQHSVSQANAAAIAASAIAAWDGEFTYEELEDQSSRLAASLAPWSLVMQYMSCIHLARQESQNGASATNATIVGPALLLNKQSRVFQFSSGAFDLTISDYLFTLACGTNWAFLTASVARTLGPEAVPGLTMLLIGSESAKLLDTAMWTELVQLFSAYGPSEYTVHSTSHLTAHDTSSSANIGRGLAAVCWLVDPVNPDRLAPIRSVGELLIEGPIVDRGYLGRVSFIMSPSWLFPLRTGGQSTRHICIVRSGRIIGTETEGIPNADDFYGSSYKYVSKWEDTLRMICGYLWLSVADVEEVATSILTSTFSSLNQTAAPSILEVEAGIRVSHFWDIVKRDVESQTGVCDRRSLDTSCRSLSGHCK</sequence>
<evidence type="ECO:0000256" key="2">
    <source>
        <dbReference type="ARBA" id="ARBA00022553"/>
    </source>
</evidence>
<name>A0A5N7C1B8_PETAA</name>
<dbReference type="AlphaFoldDB" id="A0A5N7C1B8"/>
<protein>
    <recommendedName>
        <fullName evidence="4">AMP-dependent synthetase/ligase domain-containing protein</fullName>
    </recommendedName>
</protein>
<dbReference type="EMBL" id="ML735286">
    <property type="protein sequence ID" value="KAE8387886.1"/>
    <property type="molecule type" value="Genomic_DNA"/>
</dbReference>
<evidence type="ECO:0000313" key="3">
    <source>
        <dbReference type="EMBL" id="KAE8387886.1"/>
    </source>
</evidence>
<reference evidence="3" key="1">
    <citation type="submission" date="2019-04" db="EMBL/GenBank/DDBJ databases">
        <title>Friends and foes A comparative genomics studyof 23 Aspergillus species from section Flavi.</title>
        <authorList>
            <consortium name="DOE Joint Genome Institute"/>
            <person name="Kjaerbolling I."/>
            <person name="Vesth T."/>
            <person name="Frisvad J.C."/>
            <person name="Nybo J.L."/>
            <person name="Theobald S."/>
            <person name="Kildgaard S."/>
            <person name="Isbrandt T."/>
            <person name="Kuo A."/>
            <person name="Sato A."/>
            <person name="Lyhne E.K."/>
            <person name="Kogle M.E."/>
            <person name="Wiebenga A."/>
            <person name="Kun R.S."/>
            <person name="Lubbers R.J."/>
            <person name="Makela M.R."/>
            <person name="Barry K."/>
            <person name="Chovatia M."/>
            <person name="Clum A."/>
            <person name="Daum C."/>
            <person name="Haridas S."/>
            <person name="He G."/>
            <person name="LaButti K."/>
            <person name="Lipzen A."/>
            <person name="Mondo S."/>
            <person name="Riley R."/>
            <person name="Salamov A."/>
            <person name="Simmons B.A."/>
            <person name="Magnuson J.K."/>
            <person name="Henrissat B."/>
            <person name="Mortensen U.H."/>
            <person name="Larsen T.O."/>
            <person name="Devries R.P."/>
            <person name="Grigoriev I.V."/>
            <person name="Machida M."/>
            <person name="Baker S.E."/>
            <person name="Andersen M.R."/>
        </authorList>
    </citation>
    <scope>NUCLEOTIDE SEQUENCE [LARGE SCALE GENOMIC DNA]</scope>
    <source>
        <strain evidence="3">IBT 14317</strain>
    </source>
</reference>
<accession>A0A5N7C1B8</accession>
<gene>
    <name evidence="3" type="ORF">BDV23DRAFT_185891</name>
</gene>
<dbReference type="PANTHER" id="PTHR45527:SF1">
    <property type="entry name" value="FATTY ACID SYNTHASE"/>
    <property type="match status" value="1"/>
</dbReference>
<keyword evidence="2" id="KW-0597">Phosphoprotein</keyword>
<dbReference type="PANTHER" id="PTHR45527">
    <property type="entry name" value="NONRIBOSOMAL PEPTIDE SYNTHETASE"/>
    <property type="match status" value="1"/>
</dbReference>
<dbReference type="InterPro" id="IPR042099">
    <property type="entry name" value="ANL_N_sf"/>
</dbReference>
<dbReference type="Proteomes" id="UP000326877">
    <property type="component" value="Unassembled WGS sequence"/>
</dbReference>
<dbReference type="OrthoDB" id="416786at2759"/>
<dbReference type="GO" id="GO:0031177">
    <property type="term" value="F:phosphopantetheine binding"/>
    <property type="evidence" value="ECO:0007669"/>
    <property type="project" value="TreeGrafter"/>
</dbReference>
<dbReference type="SUPFAM" id="SSF56801">
    <property type="entry name" value="Acetyl-CoA synthetase-like"/>
    <property type="match status" value="1"/>
</dbReference>
<evidence type="ECO:0000256" key="1">
    <source>
        <dbReference type="ARBA" id="ARBA00022450"/>
    </source>
</evidence>
<evidence type="ECO:0008006" key="4">
    <source>
        <dbReference type="Google" id="ProtNLM"/>
    </source>
</evidence>
<dbReference type="GO" id="GO:0043041">
    <property type="term" value="P:amino acid activation for nonribosomal peptide biosynthetic process"/>
    <property type="evidence" value="ECO:0007669"/>
    <property type="project" value="TreeGrafter"/>
</dbReference>
<dbReference type="GO" id="GO:0044550">
    <property type="term" value="P:secondary metabolite biosynthetic process"/>
    <property type="evidence" value="ECO:0007669"/>
    <property type="project" value="TreeGrafter"/>
</dbReference>
<dbReference type="GO" id="GO:0005737">
    <property type="term" value="C:cytoplasm"/>
    <property type="evidence" value="ECO:0007669"/>
    <property type="project" value="TreeGrafter"/>
</dbReference>
<keyword evidence="1" id="KW-0596">Phosphopantetheine</keyword>
<organism evidence="3">
    <name type="scientific">Petromyces alliaceus</name>
    <name type="common">Aspergillus alliaceus</name>
    <dbReference type="NCBI Taxonomy" id="209559"/>
    <lineage>
        <taxon>Eukaryota</taxon>
        <taxon>Fungi</taxon>
        <taxon>Dikarya</taxon>
        <taxon>Ascomycota</taxon>
        <taxon>Pezizomycotina</taxon>
        <taxon>Eurotiomycetes</taxon>
        <taxon>Eurotiomycetidae</taxon>
        <taxon>Eurotiales</taxon>
        <taxon>Aspergillaceae</taxon>
        <taxon>Aspergillus</taxon>
        <taxon>Aspergillus subgen. Circumdati</taxon>
    </lineage>
</organism>
<dbReference type="Gene3D" id="3.40.50.12780">
    <property type="entry name" value="N-terminal domain of ligase-like"/>
    <property type="match status" value="1"/>
</dbReference>
<proteinExistence type="predicted"/>